<organism evidence="1 2">
    <name type="scientific">Candidatus Magnetoglobus multicellularis str. Araruama</name>
    <dbReference type="NCBI Taxonomy" id="890399"/>
    <lineage>
        <taxon>Bacteria</taxon>
        <taxon>Pseudomonadati</taxon>
        <taxon>Thermodesulfobacteriota</taxon>
        <taxon>Desulfobacteria</taxon>
        <taxon>Desulfobacterales</taxon>
        <taxon>Desulfobacteraceae</taxon>
        <taxon>Candidatus Magnetoglobus</taxon>
    </lineage>
</organism>
<evidence type="ECO:0000313" key="1">
    <source>
        <dbReference type="EMBL" id="ETR69373.1"/>
    </source>
</evidence>
<gene>
    <name evidence="1" type="ORF">OMM_09658</name>
</gene>
<dbReference type="Proteomes" id="UP000189670">
    <property type="component" value="Unassembled WGS sequence"/>
</dbReference>
<protein>
    <submittedName>
        <fullName evidence="1">Uncharacterized protein</fullName>
    </submittedName>
</protein>
<sequence>MEKSDSKWLAKLLYRKKYIGGKYEGTSELIESNSLENKSNIENLREPYFEKFEIKQNLYHIKILGKSLTLNKKSLISTWSGNLI</sequence>
<reference evidence="2" key="1">
    <citation type="submission" date="2012-11" db="EMBL/GenBank/DDBJ databases">
        <authorList>
            <person name="Lucero-Rivera Y.E."/>
            <person name="Tovar-Ramirez D."/>
        </authorList>
    </citation>
    <scope>NUCLEOTIDE SEQUENCE [LARGE SCALE GENOMIC DNA]</scope>
    <source>
        <strain evidence="2">Araruama</strain>
    </source>
</reference>
<comment type="caution">
    <text evidence="1">The sequence shown here is derived from an EMBL/GenBank/DDBJ whole genome shotgun (WGS) entry which is preliminary data.</text>
</comment>
<dbReference type="EMBL" id="ATBP01000661">
    <property type="protein sequence ID" value="ETR69373.1"/>
    <property type="molecule type" value="Genomic_DNA"/>
</dbReference>
<accession>A0A1V1P3I9</accession>
<proteinExistence type="predicted"/>
<name>A0A1V1P3I9_9BACT</name>
<dbReference type="AlphaFoldDB" id="A0A1V1P3I9"/>
<evidence type="ECO:0000313" key="2">
    <source>
        <dbReference type="Proteomes" id="UP000189670"/>
    </source>
</evidence>